<evidence type="ECO:0000256" key="1">
    <source>
        <dbReference type="SAM" id="Coils"/>
    </source>
</evidence>
<dbReference type="AlphaFoldDB" id="A0A8B6CUV6"/>
<sequence length="331" mass="37700">MAGFLPVTDSRSSSHSKSSSTLETSRDQHNLPFLKEDSYTDTILVVEGKKLYIHRSLLGYASPYFTKLLNSAHSAALSEKKAKAELKIADKNYADFVEMFAFFHPGVCRELNDKMALRLLPLADEFQMAALKDRCERLLVNVLKKTPMVNRASKGPPTHKNRRDNTPEILLKCIKAADQGNSSVLLNQCIKMFSSPEIALKDLKASSEISDTTKSKIFETRMDAASNKLSRMANELDREKHEKEMLKKQLVDRFVPKNRSPRYNGSEPTLEQPRPFPVKLPAHKHHHYIAHQRQIKYAENILGPVHEFSRNDFKDVRLSHRGMIKSDKGDL</sequence>
<dbReference type="PROSITE" id="PS50097">
    <property type="entry name" value="BTB"/>
    <property type="match status" value="1"/>
</dbReference>
<name>A0A8B6CUV6_MYTGA</name>
<feature type="region of interest" description="Disordered" evidence="2">
    <location>
        <begin position="1"/>
        <end position="24"/>
    </location>
</feature>
<feature type="domain" description="BTB" evidence="3">
    <location>
        <begin position="40"/>
        <end position="106"/>
    </location>
</feature>
<dbReference type="OrthoDB" id="437903at2759"/>
<protein>
    <recommendedName>
        <fullName evidence="3">BTB domain-containing protein</fullName>
    </recommendedName>
</protein>
<dbReference type="Proteomes" id="UP000596742">
    <property type="component" value="Unassembled WGS sequence"/>
</dbReference>
<reference evidence="4" key="1">
    <citation type="submission" date="2018-11" db="EMBL/GenBank/DDBJ databases">
        <authorList>
            <person name="Alioto T."/>
            <person name="Alioto T."/>
        </authorList>
    </citation>
    <scope>NUCLEOTIDE SEQUENCE</scope>
</reference>
<dbReference type="InterPro" id="IPR011333">
    <property type="entry name" value="SKP1/BTB/POZ_sf"/>
</dbReference>
<dbReference type="Gene3D" id="3.30.710.10">
    <property type="entry name" value="Potassium Channel Kv1.1, Chain A"/>
    <property type="match status" value="1"/>
</dbReference>
<organism evidence="4 5">
    <name type="scientific">Mytilus galloprovincialis</name>
    <name type="common">Mediterranean mussel</name>
    <dbReference type="NCBI Taxonomy" id="29158"/>
    <lineage>
        <taxon>Eukaryota</taxon>
        <taxon>Metazoa</taxon>
        <taxon>Spiralia</taxon>
        <taxon>Lophotrochozoa</taxon>
        <taxon>Mollusca</taxon>
        <taxon>Bivalvia</taxon>
        <taxon>Autobranchia</taxon>
        <taxon>Pteriomorphia</taxon>
        <taxon>Mytilida</taxon>
        <taxon>Mytiloidea</taxon>
        <taxon>Mytilidae</taxon>
        <taxon>Mytilinae</taxon>
        <taxon>Mytilus</taxon>
    </lineage>
</organism>
<evidence type="ECO:0000313" key="5">
    <source>
        <dbReference type="Proteomes" id="UP000596742"/>
    </source>
</evidence>
<dbReference type="EMBL" id="UYJE01002302">
    <property type="protein sequence ID" value="VDI09552.1"/>
    <property type="molecule type" value="Genomic_DNA"/>
</dbReference>
<dbReference type="PANTHER" id="PTHR22744:SF14">
    <property type="entry name" value="BTB DOMAIN-CONTAINING PROTEIN-RELATED"/>
    <property type="match status" value="1"/>
</dbReference>
<proteinExistence type="predicted"/>
<feature type="coiled-coil region" evidence="1">
    <location>
        <begin position="222"/>
        <end position="253"/>
    </location>
</feature>
<keyword evidence="5" id="KW-1185">Reference proteome</keyword>
<accession>A0A8B6CUV6</accession>
<gene>
    <name evidence="4" type="ORF">MGAL_10B048474</name>
</gene>
<feature type="compositionally biased region" description="Low complexity" evidence="2">
    <location>
        <begin position="8"/>
        <end position="23"/>
    </location>
</feature>
<dbReference type="PANTHER" id="PTHR22744">
    <property type="entry name" value="HELIX LOOP HELIX PROTEIN 21-RELATED"/>
    <property type="match status" value="1"/>
</dbReference>
<dbReference type="SUPFAM" id="SSF54695">
    <property type="entry name" value="POZ domain"/>
    <property type="match status" value="1"/>
</dbReference>
<dbReference type="Pfam" id="PF00651">
    <property type="entry name" value="BTB"/>
    <property type="match status" value="1"/>
</dbReference>
<dbReference type="InterPro" id="IPR000210">
    <property type="entry name" value="BTB/POZ_dom"/>
</dbReference>
<evidence type="ECO:0000313" key="4">
    <source>
        <dbReference type="EMBL" id="VDI09552.1"/>
    </source>
</evidence>
<evidence type="ECO:0000259" key="3">
    <source>
        <dbReference type="PROSITE" id="PS50097"/>
    </source>
</evidence>
<keyword evidence="1" id="KW-0175">Coiled coil</keyword>
<comment type="caution">
    <text evidence="4">The sequence shown here is derived from an EMBL/GenBank/DDBJ whole genome shotgun (WGS) entry which is preliminary data.</text>
</comment>
<evidence type="ECO:0000256" key="2">
    <source>
        <dbReference type="SAM" id="MobiDB-lite"/>
    </source>
</evidence>
<dbReference type="SMART" id="SM00225">
    <property type="entry name" value="BTB"/>
    <property type="match status" value="1"/>
</dbReference>